<dbReference type="Proteomes" id="UP000298030">
    <property type="component" value="Unassembled WGS sequence"/>
</dbReference>
<dbReference type="EMBL" id="QPFP01000063">
    <property type="protein sequence ID" value="TEB24744.1"/>
    <property type="molecule type" value="Genomic_DNA"/>
</dbReference>
<sequence>MVHLTDTIVHMWFRLPIVNVAFVPIPFYTNDQSTLEGPPNLRLSSGDARAETESSCQWTAMTETMKASRSQELSLPWAVHLIVSASKGNACATRLWLREDVEELRDQVDNIAPCRRRAISGEPLWALNKRPQLFSLRAAWRKTRLIVVWHVSFGAELKAREIERGRRPGPRSYSITHTLPAQLQFCCGVTGSSSKNEARRAPFVLTMNELINIPLTFLCWYLWKDSTKGKHTEAERVPLVLALLVNDPGRNQRPVGVNFKELTLK</sequence>
<evidence type="ECO:0000313" key="1">
    <source>
        <dbReference type="EMBL" id="TEB24744.1"/>
    </source>
</evidence>
<proteinExistence type="predicted"/>
<name>A0A4Y7ST08_COPMI</name>
<reference evidence="1 2" key="1">
    <citation type="journal article" date="2019" name="Nat. Ecol. Evol.">
        <title>Megaphylogeny resolves global patterns of mushroom evolution.</title>
        <authorList>
            <person name="Varga T."/>
            <person name="Krizsan K."/>
            <person name="Foldi C."/>
            <person name="Dima B."/>
            <person name="Sanchez-Garcia M."/>
            <person name="Sanchez-Ramirez S."/>
            <person name="Szollosi G.J."/>
            <person name="Szarkandi J.G."/>
            <person name="Papp V."/>
            <person name="Albert L."/>
            <person name="Andreopoulos W."/>
            <person name="Angelini C."/>
            <person name="Antonin V."/>
            <person name="Barry K.W."/>
            <person name="Bougher N.L."/>
            <person name="Buchanan P."/>
            <person name="Buyck B."/>
            <person name="Bense V."/>
            <person name="Catcheside P."/>
            <person name="Chovatia M."/>
            <person name="Cooper J."/>
            <person name="Damon W."/>
            <person name="Desjardin D."/>
            <person name="Finy P."/>
            <person name="Geml J."/>
            <person name="Haridas S."/>
            <person name="Hughes K."/>
            <person name="Justo A."/>
            <person name="Karasinski D."/>
            <person name="Kautmanova I."/>
            <person name="Kiss B."/>
            <person name="Kocsube S."/>
            <person name="Kotiranta H."/>
            <person name="LaButti K.M."/>
            <person name="Lechner B.E."/>
            <person name="Liimatainen K."/>
            <person name="Lipzen A."/>
            <person name="Lukacs Z."/>
            <person name="Mihaltcheva S."/>
            <person name="Morgado L.N."/>
            <person name="Niskanen T."/>
            <person name="Noordeloos M.E."/>
            <person name="Ohm R.A."/>
            <person name="Ortiz-Santana B."/>
            <person name="Ovrebo C."/>
            <person name="Racz N."/>
            <person name="Riley R."/>
            <person name="Savchenko A."/>
            <person name="Shiryaev A."/>
            <person name="Soop K."/>
            <person name="Spirin V."/>
            <person name="Szebenyi C."/>
            <person name="Tomsovsky M."/>
            <person name="Tulloss R.E."/>
            <person name="Uehling J."/>
            <person name="Grigoriev I.V."/>
            <person name="Vagvolgyi C."/>
            <person name="Papp T."/>
            <person name="Martin F.M."/>
            <person name="Miettinen O."/>
            <person name="Hibbett D.S."/>
            <person name="Nagy L.G."/>
        </authorList>
    </citation>
    <scope>NUCLEOTIDE SEQUENCE [LARGE SCALE GENOMIC DNA]</scope>
    <source>
        <strain evidence="1 2">FP101781</strain>
    </source>
</reference>
<dbReference type="AlphaFoldDB" id="A0A4Y7ST08"/>
<keyword evidence="2" id="KW-1185">Reference proteome</keyword>
<accession>A0A4Y7ST08</accession>
<organism evidence="1 2">
    <name type="scientific">Coprinellus micaceus</name>
    <name type="common">Glistening ink-cap mushroom</name>
    <name type="synonym">Coprinus micaceus</name>
    <dbReference type="NCBI Taxonomy" id="71717"/>
    <lineage>
        <taxon>Eukaryota</taxon>
        <taxon>Fungi</taxon>
        <taxon>Dikarya</taxon>
        <taxon>Basidiomycota</taxon>
        <taxon>Agaricomycotina</taxon>
        <taxon>Agaricomycetes</taxon>
        <taxon>Agaricomycetidae</taxon>
        <taxon>Agaricales</taxon>
        <taxon>Agaricineae</taxon>
        <taxon>Psathyrellaceae</taxon>
        <taxon>Coprinellus</taxon>
    </lineage>
</organism>
<comment type="caution">
    <text evidence="1">The sequence shown here is derived from an EMBL/GenBank/DDBJ whole genome shotgun (WGS) entry which is preliminary data.</text>
</comment>
<gene>
    <name evidence="1" type="ORF">FA13DRAFT_1714398</name>
</gene>
<protein>
    <submittedName>
        <fullName evidence="1">Uncharacterized protein</fullName>
    </submittedName>
</protein>
<evidence type="ECO:0000313" key="2">
    <source>
        <dbReference type="Proteomes" id="UP000298030"/>
    </source>
</evidence>